<gene>
    <name evidence="1" type="ORF">S01H1_46600</name>
</gene>
<organism evidence="1">
    <name type="scientific">marine sediment metagenome</name>
    <dbReference type="NCBI Taxonomy" id="412755"/>
    <lineage>
        <taxon>unclassified sequences</taxon>
        <taxon>metagenomes</taxon>
        <taxon>ecological metagenomes</taxon>
    </lineage>
</organism>
<proteinExistence type="predicted"/>
<reference evidence="1" key="1">
    <citation type="journal article" date="2014" name="Front. Microbiol.">
        <title>High frequency of phylogenetically diverse reductive dehalogenase-homologous genes in deep subseafloor sedimentary metagenomes.</title>
        <authorList>
            <person name="Kawai M."/>
            <person name="Futagami T."/>
            <person name="Toyoda A."/>
            <person name="Takaki Y."/>
            <person name="Nishi S."/>
            <person name="Hori S."/>
            <person name="Arai W."/>
            <person name="Tsubouchi T."/>
            <person name="Morono Y."/>
            <person name="Uchiyama I."/>
            <person name="Ito T."/>
            <person name="Fujiyama A."/>
            <person name="Inagaki F."/>
            <person name="Takami H."/>
        </authorList>
    </citation>
    <scope>NUCLEOTIDE SEQUENCE</scope>
    <source>
        <strain evidence="1">Expedition CK06-06</strain>
    </source>
</reference>
<protein>
    <submittedName>
        <fullName evidence="1">Uncharacterized protein</fullName>
    </submittedName>
</protein>
<accession>X0VDA0</accession>
<dbReference type="AlphaFoldDB" id="X0VDA0"/>
<sequence length="50" mass="5393">METKKIAGLGLLTAAVVAVIYIVTQEPTPEPELEPKIDMTLTWDEIGGIP</sequence>
<dbReference type="EMBL" id="BARS01029848">
    <property type="protein sequence ID" value="GAG09242.1"/>
    <property type="molecule type" value="Genomic_DNA"/>
</dbReference>
<comment type="caution">
    <text evidence="1">The sequence shown here is derived from an EMBL/GenBank/DDBJ whole genome shotgun (WGS) entry which is preliminary data.</text>
</comment>
<evidence type="ECO:0000313" key="1">
    <source>
        <dbReference type="EMBL" id="GAG09242.1"/>
    </source>
</evidence>
<name>X0VDA0_9ZZZZ</name>